<sequence length="254" mass="28983">RGTLFIAAVGFTAAQRNDDIDRIVDAYSKVRMNPELFDGRKGWARFLDPALMEAISHSQMTGSRTQIDSLLREETPGVYSFQLVSEEFCNKFLEELDHYYSTGLPVSRPNSMNNYGIIVNHIGMKEAITWLQRHVLHPLSQILFPLQSKGGFHDHHSFMVQYKAGEDLGLDMHTDDSDVTFNICLGRNFTGASLTICGDSRMPQHRQFYKSYEHVRGRALVHLGSRRHGADDILTGERNNLIVWNHNHEYRSSA</sequence>
<gene>
    <name evidence="8" type="ORF">Ctob_014490</name>
</gene>
<evidence type="ECO:0000259" key="7">
    <source>
        <dbReference type="PROSITE" id="PS51471"/>
    </source>
</evidence>
<dbReference type="PANTHER" id="PTHR24014">
    <property type="entry name" value="2-OXOGLUTARATE AND IRON-DEPENDENT OXYGENASE DOMAIN-CONTAINING PROTEIN 2"/>
    <property type="match status" value="1"/>
</dbReference>
<name>A0A0M0LQ50_9EUKA</name>
<feature type="domain" description="Fe2OG dioxygenase" evidence="7">
    <location>
        <begin position="151"/>
        <end position="247"/>
    </location>
</feature>
<dbReference type="Proteomes" id="UP000037460">
    <property type="component" value="Unassembled WGS sequence"/>
</dbReference>
<dbReference type="GO" id="GO:0031418">
    <property type="term" value="F:L-ascorbic acid binding"/>
    <property type="evidence" value="ECO:0007669"/>
    <property type="project" value="UniProtKB-KW"/>
</dbReference>
<keyword evidence="2" id="KW-0479">Metal-binding</keyword>
<evidence type="ECO:0000256" key="6">
    <source>
        <dbReference type="ARBA" id="ARBA00023004"/>
    </source>
</evidence>
<dbReference type="EMBL" id="JWZX01000351">
    <property type="protein sequence ID" value="KOO53164.1"/>
    <property type="molecule type" value="Genomic_DNA"/>
</dbReference>
<evidence type="ECO:0000256" key="4">
    <source>
        <dbReference type="ARBA" id="ARBA00022964"/>
    </source>
</evidence>
<dbReference type="SMART" id="SM00702">
    <property type="entry name" value="P4Hc"/>
    <property type="match status" value="1"/>
</dbReference>
<comment type="caution">
    <text evidence="8">The sequence shown here is derived from an EMBL/GenBank/DDBJ whole genome shotgun (WGS) entry which is preliminary data.</text>
</comment>
<feature type="non-terminal residue" evidence="8">
    <location>
        <position position="254"/>
    </location>
</feature>
<comment type="cofactor">
    <cofactor evidence="1">
        <name>L-ascorbate</name>
        <dbReference type="ChEBI" id="CHEBI:38290"/>
    </cofactor>
</comment>
<dbReference type="GO" id="GO:0005506">
    <property type="term" value="F:iron ion binding"/>
    <property type="evidence" value="ECO:0007669"/>
    <property type="project" value="InterPro"/>
</dbReference>
<keyword evidence="5" id="KW-0560">Oxidoreductase</keyword>
<evidence type="ECO:0000256" key="3">
    <source>
        <dbReference type="ARBA" id="ARBA00022896"/>
    </source>
</evidence>
<evidence type="ECO:0000256" key="1">
    <source>
        <dbReference type="ARBA" id="ARBA00001961"/>
    </source>
</evidence>
<keyword evidence="9" id="KW-1185">Reference proteome</keyword>
<protein>
    <recommendedName>
        <fullName evidence="7">Fe2OG dioxygenase domain-containing protein</fullName>
    </recommendedName>
</protein>
<dbReference type="InterPro" id="IPR005123">
    <property type="entry name" value="Oxoglu/Fe-dep_dioxygenase_dom"/>
</dbReference>
<organism evidence="8 9">
    <name type="scientific">Chrysochromulina tobinii</name>
    <dbReference type="NCBI Taxonomy" id="1460289"/>
    <lineage>
        <taxon>Eukaryota</taxon>
        <taxon>Haptista</taxon>
        <taxon>Haptophyta</taxon>
        <taxon>Prymnesiophyceae</taxon>
        <taxon>Prymnesiales</taxon>
        <taxon>Chrysochromulinaceae</taxon>
        <taxon>Chrysochromulina</taxon>
    </lineage>
</organism>
<dbReference type="PANTHER" id="PTHR24014:SF4">
    <property type="entry name" value="2-OXOGLUTARATE AND IRON-DEPENDENT OXYGENASE DOMAIN-CONTAINING PROTEIN 2"/>
    <property type="match status" value="1"/>
</dbReference>
<proteinExistence type="predicted"/>
<dbReference type="GO" id="GO:0051213">
    <property type="term" value="F:dioxygenase activity"/>
    <property type="evidence" value="ECO:0007669"/>
    <property type="project" value="UniProtKB-KW"/>
</dbReference>
<dbReference type="InterPro" id="IPR006620">
    <property type="entry name" value="Pro_4_hyd_alph"/>
</dbReference>
<evidence type="ECO:0000313" key="8">
    <source>
        <dbReference type="EMBL" id="KOO53164.1"/>
    </source>
</evidence>
<keyword evidence="3" id="KW-0847">Vitamin C</keyword>
<reference evidence="9" key="1">
    <citation type="journal article" date="2015" name="PLoS Genet.">
        <title>Genome Sequence and Transcriptome Analyses of Chrysochromulina tobin: Metabolic Tools for Enhanced Algal Fitness in the Prominent Order Prymnesiales (Haptophyceae).</title>
        <authorList>
            <person name="Hovde B.T."/>
            <person name="Deodato C.R."/>
            <person name="Hunsperger H.M."/>
            <person name="Ryken S.A."/>
            <person name="Yost W."/>
            <person name="Jha R.K."/>
            <person name="Patterson J."/>
            <person name="Monnat R.J. Jr."/>
            <person name="Barlow S.B."/>
            <person name="Starkenburg S.R."/>
            <person name="Cattolico R.A."/>
        </authorList>
    </citation>
    <scope>NUCLEOTIDE SEQUENCE</scope>
    <source>
        <strain evidence="9">CCMP291</strain>
    </source>
</reference>
<dbReference type="Pfam" id="PF25238">
    <property type="entry name" value="OGFOD2-like"/>
    <property type="match status" value="1"/>
</dbReference>
<keyword evidence="6" id="KW-0408">Iron</keyword>
<evidence type="ECO:0000256" key="5">
    <source>
        <dbReference type="ARBA" id="ARBA00023002"/>
    </source>
</evidence>
<dbReference type="AlphaFoldDB" id="A0A0M0LQ50"/>
<evidence type="ECO:0000256" key="2">
    <source>
        <dbReference type="ARBA" id="ARBA00022723"/>
    </source>
</evidence>
<feature type="non-terminal residue" evidence="8">
    <location>
        <position position="1"/>
    </location>
</feature>
<dbReference type="GO" id="GO:0016705">
    <property type="term" value="F:oxidoreductase activity, acting on paired donors, with incorporation or reduction of molecular oxygen"/>
    <property type="evidence" value="ECO:0007669"/>
    <property type="project" value="InterPro"/>
</dbReference>
<keyword evidence="4" id="KW-0223">Dioxygenase</keyword>
<dbReference type="OrthoDB" id="1736837at2759"/>
<evidence type="ECO:0000313" key="9">
    <source>
        <dbReference type="Proteomes" id="UP000037460"/>
    </source>
</evidence>
<dbReference type="PROSITE" id="PS51471">
    <property type="entry name" value="FE2OG_OXY"/>
    <property type="match status" value="1"/>
</dbReference>
<accession>A0A0M0LQ50</accession>